<dbReference type="PANTHER" id="PTHR47706">
    <property type="entry name" value="NMRA-LIKE FAMILY PROTEIN"/>
    <property type="match status" value="1"/>
</dbReference>
<evidence type="ECO:0000313" key="4">
    <source>
        <dbReference type="EMBL" id="KXT02149.1"/>
    </source>
</evidence>
<dbReference type="CDD" id="cd05259">
    <property type="entry name" value="PCBER_SDR_a"/>
    <property type="match status" value="1"/>
</dbReference>
<dbReference type="InterPro" id="IPR051609">
    <property type="entry name" value="NmrA/Isoflavone_reductase-like"/>
</dbReference>
<reference evidence="4 5" key="1">
    <citation type="submission" date="2015-07" db="EMBL/GenBank/DDBJ databases">
        <title>Comparative genomics of the Sigatoka disease complex on banana suggests a link between parallel evolutionary changes in Pseudocercospora fijiensis and Pseudocercospora eumusae and increased virulence on the banana host.</title>
        <authorList>
            <person name="Chang T.-C."/>
            <person name="Salvucci A."/>
            <person name="Crous P.W."/>
            <person name="Stergiopoulos I."/>
        </authorList>
    </citation>
    <scope>NUCLEOTIDE SEQUENCE [LARGE SCALE GENOMIC DNA]</scope>
    <source>
        <strain evidence="4 5">CBS 114824</strain>
    </source>
</reference>
<dbReference type="STRING" id="321146.A0A139HIG4"/>
<evidence type="ECO:0000256" key="1">
    <source>
        <dbReference type="ARBA" id="ARBA00022857"/>
    </source>
</evidence>
<keyword evidence="1" id="KW-0521">NADP</keyword>
<dbReference type="OrthoDB" id="9984533at2759"/>
<dbReference type="Pfam" id="PF05368">
    <property type="entry name" value="NmrA"/>
    <property type="match status" value="1"/>
</dbReference>
<evidence type="ECO:0000259" key="3">
    <source>
        <dbReference type="Pfam" id="PF05368"/>
    </source>
</evidence>
<sequence length="328" mass="34963">MDNIQTSSITKQYYRLRQTLGHISSQLPTKFFGMGYTKVAVSGATGNLGPAVVEQLVDAGLDVTILSQSGKTTGLPSSVKVIKVDYSSQDSLVSALKGNEAYVCLVPDHGSQPALIDAAIAAGVKRFIPSEFGSNVSGNSKTAALPVFAGKKKTQDYLAQKASEISYTIVVNGLFLDWCIQVGLIANLKGGKTTLYDGGDTKFSSTKLSDIGKAVAGILKHPEETKNRTVYIQTALISQNKILNIAKKLKPDVKIDAEDVKIADVEKSAYEALQQGGDKIGEAMIGFIKVSVMDPECGANWSDKNDNALLGIKDATDEDLEKIVAQLL</sequence>
<accession>A0A139HIG4</accession>
<keyword evidence="2" id="KW-0560">Oxidoreductase</keyword>
<feature type="domain" description="NmrA-like" evidence="3">
    <location>
        <begin position="38"/>
        <end position="248"/>
    </location>
</feature>
<evidence type="ECO:0000256" key="2">
    <source>
        <dbReference type="ARBA" id="ARBA00023002"/>
    </source>
</evidence>
<comment type="caution">
    <text evidence="4">The sequence shown here is derived from an EMBL/GenBank/DDBJ whole genome shotgun (WGS) entry which is preliminary data.</text>
</comment>
<dbReference type="InterPro" id="IPR036291">
    <property type="entry name" value="NAD(P)-bd_dom_sf"/>
</dbReference>
<dbReference type="Proteomes" id="UP000070133">
    <property type="component" value="Unassembled WGS sequence"/>
</dbReference>
<dbReference type="InterPro" id="IPR008030">
    <property type="entry name" value="NmrA-like"/>
</dbReference>
<proteinExistence type="predicted"/>
<dbReference type="AlphaFoldDB" id="A0A139HIG4"/>
<dbReference type="Gene3D" id="3.90.25.10">
    <property type="entry name" value="UDP-galactose 4-epimerase, domain 1"/>
    <property type="match status" value="1"/>
</dbReference>
<gene>
    <name evidence="4" type="ORF">AC578_5974</name>
</gene>
<evidence type="ECO:0000313" key="5">
    <source>
        <dbReference type="Proteomes" id="UP000070133"/>
    </source>
</evidence>
<dbReference type="InterPro" id="IPR045312">
    <property type="entry name" value="PCBER-like"/>
</dbReference>
<protein>
    <recommendedName>
        <fullName evidence="3">NmrA-like domain-containing protein</fullName>
    </recommendedName>
</protein>
<dbReference type="EMBL" id="LFZN01000045">
    <property type="protein sequence ID" value="KXT02149.1"/>
    <property type="molecule type" value="Genomic_DNA"/>
</dbReference>
<name>A0A139HIG4_9PEZI</name>
<dbReference type="PANTHER" id="PTHR47706:SF1">
    <property type="entry name" value="CIPA-LIKE, PUTATIVE (AFU_ORTHOLOGUE AFUA_1G12460)-RELATED"/>
    <property type="match status" value="1"/>
</dbReference>
<keyword evidence="5" id="KW-1185">Reference proteome</keyword>
<dbReference type="Gene3D" id="3.40.50.720">
    <property type="entry name" value="NAD(P)-binding Rossmann-like Domain"/>
    <property type="match status" value="1"/>
</dbReference>
<dbReference type="SUPFAM" id="SSF51735">
    <property type="entry name" value="NAD(P)-binding Rossmann-fold domains"/>
    <property type="match status" value="1"/>
</dbReference>
<dbReference type="GO" id="GO:0016491">
    <property type="term" value="F:oxidoreductase activity"/>
    <property type="evidence" value="ECO:0007669"/>
    <property type="project" value="UniProtKB-KW"/>
</dbReference>
<organism evidence="4 5">
    <name type="scientific">Pseudocercospora eumusae</name>
    <dbReference type="NCBI Taxonomy" id="321146"/>
    <lineage>
        <taxon>Eukaryota</taxon>
        <taxon>Fungi</taxon>
        <taxon>Dikarya</taxon>
        <taxon>Ascomycota</taxon>
        <taxon>Pezizomycotina</taxon>
        <taxon>Dothideomycetes</taxon>
        <taxon>Dothideomycetidae</taxon>
        <taxon>Mycosphaerellales</taxon>
        <taxon>Mycosphaerellaceae</taxon>
        <taxon>Pseudocercospora</taxon>
    </lineage>
</organism>